<organism evidence="2">
    <name type="scientific">Culex pipiens</name>
    <name type="common">House mosquito</name>
    <dbReference type="NCBI Taxonomy" id="7175"/>
    <lineage>
        <taxon>Eukaryota</taxon>
        <taxon>Metazoa</taxon>
        <taxon>Ecdysozoa</taxon>
        <taxon>Arthropoda</taxon>
        <taxon>Hexapoda</taxon>
        <taxon>Insecta</taxon>
        <taxon>Pterygota</taxon>
        <taxon>Neoptera</taxon>
        <taxon>Endopterygota</taxon>
        <taxon>Diptera</taxon>
        <taxon>Nematocera</taxon>
        <taxon>Culicoidea</taxon>
        <taxon>Culicidae</taxon>
        <taxon>Culicinae</taxon>
        <taxon>Culicini</taxon>
        <taxon>Culex</taxon>
        <taxon>Culex</taxon>
    </lineage>
</organism>
<evidence type="ECO:0000256" key="1">
    <source>
        <dbReference type="SAM" id="Phobius"/>
    </source>
</evidence>
<feature type="transmembrane region" description="Helical" evidence="1">
    <location>
        <begin position="55"/>
        <end position="75"/>
    </location>
</feature>
<feature type="transmembrane region" description="Helical" evidence="1">
    <location>
        <begin position="119"/>
        <end position="140"/>
    </location>
</feature>
<keyword evidence="1" id="KW-0472">Membrane</keyword>
<protein>
    <submittedName>
        <fullName evidence="2">(northern house mosquito) hypothetical protein</fullName>
    </submittedName>
</protein>
<keyword evidence="1" id="KW-0812">Transmembrane</keyword>
<proteinExistence type="predicted"/>
<accession>A0A8D8B242</accession>
<reference evidence="2" key="1">
    <citation type="submission" date="2021-05" db="EMBL/GenBank/DDBJ databases">
        <authorList>
            <person name="Alioto T."/>
            <person name="Alioto T."/>
            <person name="Gomez Garrido J."/>
        </authorList>
    </citation>
    <scope>NUCLEOTIDE SEQUENCE</scope>
</reference>
<keyword evidence="1" id="KW-1133">Transmembrane helix</keyword>
<dbReference type="AlphaFoldDB" id="A0A8D8B242"/>
<name>A0A8D8B242_CULPI</name>
<evidence type="ECO:0000313" key="2">
    <source>
        <dbReference type="EMBL" id="CAG6464031.1"/>
    </source>
</evidence>
<dbReference type="EMBL" id="HBUE01050087">
    <property type="protein sequence ID" value="CAG6464031.1"/>
    <property type="molecule type" value="Transcribed_RNA"/>
</dbReference>
<sequence>MVIGNHFNNWEVIGGTIISRNLHWQYQGIGKVLFFTKSKCKSTGRVDFSSKPGDLGIFIGIVSISFSHQYSILIFTTKIQTEWADTKVLKEFKCTIFHNFRFLLFDLPKMKNFLHDVPFVQSFIVVSFVAISRQLVYLLFLHIFRQGGTYDLSQPTSCVTFDRRLSNNIRTVAFVVCRFHYNKRS</sequence>